<evidence type="ECO:0000256" key="1">
    <source>
        <dbReference type="ARBA" id="ARBA00005234"/>
    </source>
</evidence>
<dbReference type="SUPFAM" id="SSF54001">
    <property type="entry name" value="Cysteine proteinases"/>
    <property type="match status" value="1"/>
</dbReference>
<evidence type="ECO:0000256" key="2">
    <source>
        <dbReference type="ARBA" id="ARBA00022670"/>
    </source>
</evidence>
<feature type="compositionally biased region" description="Acidic residues" evidence="5">
    <location>
        <begin position="219"/>
        <end position="228"/>
    </location>
</feature>
<dbReference type="GO" id="GO:0006508">
    <property type="term" value="P:proteolysis"/>
    <property type="evidence" value="ECO:0007669"/>
    <property type="project" value="UniProtKB-KW"/>
</dbReference>
<organism evidence="7 8">
    <name type="scientific">Gracilariopsis chorda</name>
    <dbReference type="NCBI Taxonomy" id="448386"/>
    <lineage>
        <taxon>Eukaryota</taxon>
        <taxon>Rhodophyta</taxon>
        <taxon>Florideophyceae</taxon>
        <taxon>Rhodymeniophycidae</taxon>
        <taxon>Gracilariales</taxon>
        <taxon>Gracilariaceae</taxon>
        <taxon>Gracilariopsis</taxon>
    </lineage>
</organism>
<feature type="compositionally biased region" description="Polar residues" evidence="5">
    <location>
        <begin position="259"/>
        <end position="269"/>
    </location>
</feature>
<comment type="caution">
    <text evidence="7">The sequence shown here is derived from an EMBL/GenBank/DDBJ whole genome shotgun (WGS) entry which is preliminary data.</text>
</comment>
<name>A0A2V3IVG9_9FLOR</name>
<feature type="region of interest" description="Disordered" evidence="5">
    <location>
        <begin position="68"/>
        <end position="111"/>
    </location>
</feature>
<protein>
    <submittedName>
        <fullName evidence="7">Putative ubiquitin-like-specific protease 1B</fullName>
    </submittedName>
</protein>
<feature type="region of interest" description="Disordered" evidence="5">
    <location>
        <begin position="205"/>
        <end position="346"/>
    </location>
</feature>
<proteinExistence type="inferred from homology"/>
<accession>A0A2V3IVG9</accession>
<dbReference type="EMBL" id="NBIV01000044">
    <property type="protein sequence ID" value="PXF46111.1"/>
    <property type="molecule type" value="Genomic_DNA"/>
</dbReference>
<evidence type="ECO:0000256" key="5">
    <source>
        <dbReference type="SAM" id="MobiDB-lite"/>
    </source>
</evidence>
<feature type="compositionally biased region" description="Basic and acidic residues" evidence="5">
    <location>
        <begin position="229"/>
        <end position="247"/>
    </location>
</feature>
<dbReference type="Pfam" id="PF02902">
    <property type="entry name" value="Peptidase_C48"/>
    <property type="match status" value="1"/>
</dbReference>
<dbReference type="PANTHER" id="PTHR12606:SF1">
    <property type="entry name" value="UBIQUITIN-LIKE-SPECIFIC PROTEASE 1A"/>
    <property type="match status" value="1"/>
</dbReference>
<reference evidence="7 8" key="1">
    <citation type="journal article" date="2018" name="Mol. Biol. Evol.">
        <title>Analysis of the draft genome of the red seaweed Gracilariopsis chorda provides insights into genome size evolution in Rhodophyta.</title>
        <authorList>
            <person name="Lee J."/>
            <person name="Yang E.C."/>
            <person name="Graf L."/>
            <person name="Yang J.H."/>
            <person name="Qiu H."/>
            <person name="Zel Zion U."/>
            <person name="Chan C.X."/>
            <person name="Stephens T.G."/>
            <person name="Weber A.P.M."/>
            <person name="Boo G.H."/>
            <person name="Boo S.M."/>
            <person name="Kim K.M."/>
            <person name="Shin Y."/>
            <person name="Jung M."/>
            <person name="Lee S.J."/>
            <person name="Yim H.S."/>
            <person name="Lee J.H."/>
            <person name="Bhattacharya D."/>
            <person name="Yoon H.S."/>
        </authorList>
    </citation>
    <scope>NUCLEOTIDE SEQUENCE [LARGE SCALE GENOMIC DNA]</scope>
    <source>
        <strain evidence="7 8">SKKU-2015</strain>
        <tissue evidence="7">Whole body</tissue>
    </source>
</reference>
<dbReference type="GO" id="GO:0016926">
    <property type="term" value="P:protein desumoylation"/>
    <property type="evidence" value="ECO:0007669"/>
    <property type="project" value="TreeGrafter"/>
</dbReference>
<keyword evidence="8" id="KW-1185">Reference proteome</keyword>
<sequence>MARKRVRRDIDCYDFALPSSSQQVPSQTPRRFPKTSVRVRLQLPSQSAAPVQSRFQLMQSTLASWLPSLPQPNINRNQSATHAQPTSTNSSLTPALNRTPAVNSSSFTRRHTAAFQRRARDVGPMAARMNGNCSRKLSSGQRIAMIHQAEKKRLGASHAARKINIELTQQRERHKAELQQSKARSKMFGRRCQTYVDLTQECNEPLDNYPKKEDATELVSEDEEDEDLQREILQRSSEAKRNPHKEAIFQSRAKPSQKPLPSQHTTHSTVLAKENENDQVILLSSDDESRLKRKPRHSKLVGLPVSDPAFNPPQSSKQEESSQEHEPIKRKSKRKRSRPIPIEDDDIDAVLESVENTSREIASATRNHSEDVKPPLSLKLSSLPALPEHPDDIIVLSDNEDHKPPVQVSKEVPRKSGMKRVSEITVQSFYGKQGRGTGGVVGSHHIPELKNKPSDRVVAKEVVELELSDDESDLEPKRNQTGHITIYDSDPSVTNIKTEPPSDIDDRDFDIRFKGLNGEELTLVASLTSNVPKQLVLAKVEEANIELKGEDFGGLRGSRWLNDEIMNSFVSLVNARNRDEVRNKMNDVDYFDHESEVDLNSSRRSFFSRKRPRTHVFNTFFFARLSQNQYDYQGVRRWMSRAGLSIKELDLILVPINLKNFHWVLVGIDLRGKEFLYLDSTFGDDTSDAIPILKKWLYDEVKDKQGVDEADRMQIDSWRVTKNPGYLPRQRDGGSCGIFTLYMADYLERARLPNFDQNDIRNLRRRTVLFLQEGKLPS</sequence>
<feature type="compositionally biased region" description="Polar residues" evidence="5">
    <location>
        <begin position="71"/>
        <end position="107"/>
    </location>
</feature>
<keyword evidence="4" id="KW-0788">Thiol protease</keyword>
<keyword evidence="2 7" id="KW-0645">Protease</keyword>
<dbReference type="AlphaFoldDB" id="A0A2V3IVG9"/>
<dbReference type="PROSITE" id="PS50600">
    <property type="entry name" value="ULP_PROTEASE"/>
    <property type="match status" value="1"/>
</dbReference>
<gene>
    <name evidence="7" type="ORF">BWQ96_04117</name>
</gene>
<dbReference type="GO" id="GO:0016929">
    <property type="term" value="F:deSUMOylase activity"/>
    <property type="evidence" value="ECO:0007669"/>
    <property type="project" value="TreeGrafter"/>
</dbReference>
<dbReference type="Gene3D" id="3.40.395.10">
    <property type="entry name" value="Adenoviral Proteinase, Chain A"/>
    <property type="match status" value="1"/>
</dbReference>
<dbReference type="Proteomes" id="UP000247409">
    <property type="component" value="Unassembled WGS sequence"/>
</dbReference>
<comment type="similarity">
    <text evidence="1">Belongs to the peptidase C48 family.</text>
</comment>
<feature type="region of interest" description="Disordered" evidence="5">
    <location>
        <begin position="397"/>
        <end position="418"/>
    </location>
</feature>
<dbReference type="OrthoDB" id="1939479at2759"/>
<dbReference type="GO" id="GO:0005634">
    <property type="term" value="C:nucleus"/>
    <property type="evidence" value="ECO:0007669"/>
    <property type="project" value="TreeGrafter"/>
</dbReference>
<evidence type="ECO:0000256" key="3">
    <source>
        <dbReference type="ARBA" id="ARBA00022801"/>
    </source>
</evidence>
<evidence type="ECO:0000313" key="8">
    <source>
        <dbReference type="Proteomes" id="UP000247409"/>
    </source>
</evidence>
<evidence type="ECO:0000259" key="6">
    <source>
        <dbReference type="PROSITE" id="PS50600"/>
    </source>
</evidence>
<evidence type="ECO:0000256" key="4">
    <source>
        <dbReference type="ARBA" id="ARBA00022807"/>
    </source>
</evidence>
<feature type="compositionally biased region" description="Basic and acidic residues" evidence="5">
    <location>
        <begin position="317"/>
        <end position="329"/>
    </location>
</feature>
<feature type="domain" description="Ubiquitin-like protease family profile" evidence="6">
    <location>
        <begin position="545"/>
        <end position="747"/>
    </location>
</feature>
<keyword evidence="3" id="KW-0378">Hydrolase</keyword>
<feature type="region of interest" description="Disordered" evidence="5">
    <location>
        <begin position="482"/>
        <end position="501"/>
    </location>
</feature>
<evidence type="ECO:0000313" key="7">
    <source>
        <dbReference type="EMBL" id="PXF46111.1"/>
    </source>
</evidence>
<dbReference type="InterPro" id="IPR003653">
    <property type="entry name" value="Peptidase_C48_C"/>
</dbReference>
<dbReference type="InterPro" id="IPR038765">
    <property type="entry name" value="Papain-like_cys_pep_sf"/>
</dbReference>
<dbReference type="PANTHER" id="PTHR12606">
    <property type="entry name" value="SENTRIN/SUMO-SPECIFIC PROTEASE"/>
    <property type="match status" value="1"/>
</dbReference>
<dbReference type="STRING" id="448386.A0A2V3IVG9"/>